<evidence type="ECO:0000256" key="1">
    <source>
        <dbReference type="SAM" id="Phobius"/>
    </source>
</evidence>
<dbReference type="Proteomes" id="UP000655410">
    <property type="component" value="Unassembled WGS sequence"/>
</dbReference>
<evidence type="ECO:0000313" key="3">
    <source>
        <dbReference type="Proteomes" id="UP000655410"/>
    </source>
</evidence>
<comment type="caution">
    <text evidence="2">The sequence shown here is derived from an EMBL/GenBank/DDBJ whole genome shotgun (WGS) entry which is preliminary data.</text>
</comment>
<organism evidence="2 3">
    <name type="scientific">Nocardioides phosphati</name>
    <dbReference type="NCBI Taxonomy" id="1867775"/>
    <lineage>
        <taxon>Bacteria</taxon>
        <taxon>Bacillati</taxon>
        <taxon>Actinomycetota</taxon>
        <taxon>Actinomycetes</taxon>
        <taxon>Propionibacteriales</taxon>
        <taxon>Nocardioidaceae</taxon>
        <taxon>Nocardioides</taxon>
    </lineage>
</organism>
<feature type="transmembrane region" description="Helical" evidence="1">
    <location>
        <begin position="50"/>
        <end position="76"/>
    </location>
</feature>
<sequence length="166" mass="17213">MSLPFAVGGDGDGGDFDGVPDDCAAWTEDGDGSVTCTQHTGMMGEPGAGVAFSGVPGFFVFFFLLVLALGIGGTIWRVSTARRMARDSGLNVGDATAMALMDEDGLSATYLASNLRQRPAPAPEGGLPAAPASTAARLRELSELLQQGLITQAEHDERRARIIDAV</sequence>
<keyword evidence="1" id="KW-0472">Membrane</keyword>
<keyword evidence="1" id="KW-0812">Transmembrane</keyword>
<reference evidence="3" key="1">
    <citation type="journal article" date="2019" name="Int. J. Syst. Evol. Microbiol.">
        <title>The Global Catalogue of Microorganisms (GCM) 10K type strain sequencing project: providing services to taxonomists for standard genome sequencing and annotation.</title>
        <authorList>
            <consortium name="The Broad Institute Genomics Platform"/>
            <consortium name="The Broad Institute Genome Sequencing Center for Infectious Disease"/>
            <person name="Wu L."/>
            <person name="Ma J."/>
        </authorList>
    </citation>
    <scope>NUCLEOTIDE SEQUENCE [LARGE SCALE GENOMIC DNA]</scope>
    <source>
        <strain evidence="3">CGMCC 4.7371</strain>
    </source>
</reference>
<protein>
    <recommendedName>
        <fullName evidence="4">SHOCT domain-containing protein</fullName>
    </recommendedName>
</protein>
<keyword evidence="1" id="KW-1133">Transmembrane helix</keyword>
<proteinExistence type="predicted"/>
<dbReference type="RefSeq" id="WP_188783114.1">
    <property type="nucleotide sequence ID" value="NZ_BMNI01000002.1"/>
</dbReference>
<name>A0ABQ2N7K4_9ACTN</name>
<evidence type="ECO:0000313" key="2">
    <source>
        <dbReference type="EMBL" id="GGO87473.1"/>
    </source>
</evidence>
<dbReference type="EMBL" id="BMNI01000002">
    <property type="protein sequence ID" value="GGO87473.1"/>
    <property type="molecule type" value="Genomic_DNA"/>
</dbReference>
<keyword evidence="3" id="KW-1185">Reference proteome</keyword>
<gene>
    <name evidence="2" type="ORF">GCM10011584_12190</name>
</gene>
<accession>A0ABQ2N7K4</accession>
<evidence type="ECO:0008006" key="4">
    <source>
        <dbReference type="Google" id="ProtNLM"/>
    </source>
</evidence>